<keyword evidence="2" id="KW-1185">Reference proteome</keyword>
<protein>
    <submittedName>
        <fullName evidence="1">Uncharacterized protein</fullName>
    </submittedName>
</protein>
<feature type="non-terminal residue" evidence="1">
    <location>
        <position position="1"/>
    </location>
</feature>
<accession>A0AAV5TZ15</accession>
<dbReference type="Proteomes" id="UP001432027">
    <property type="component" value="Unassembled WGS sequence"/>
</dbReference>
<sequence>LRLSQTLHHLRYLRSRHYKQSGHFTRHFCRVASVILQQQHLQLLQLLGGRNNRLPGLLQYFDIIVAEDSLPGGSRRSRPRDADCFCYCCCTGCSPFLF</sequence>
<dbReference type="EMBL" id="BTSX01000005">
    <property type="protein sequence ID" value="GMS99441.1"/>
    <property type="molecule type" value="Genomic_DNA"/>
</dbReference>
<reference evidence="1" key="1">
    <citation type="submission" date="2023-10" db="EMBL/GenBank/DDBJ databases">
        <title>Genome assembly of Pristionchus species.</title>
        <authorList>
            <person name="Yoshida K."/>
            <person name="Sommer R.J."/>
        </authorList>
    </citation>
    <scope>NUCLEOTIDE SEQUENCE</scope>
    <source>
        <strain evidence="1">RS0144</strain>
    </source>
</reference>
<dbReference type="AlphaFoldDB" id="A0AAV5TZ15"/>
<organism evidence="1 2">
    <name type="scientific">Pristionchus entomophagus</name>
    <dbReference type="NCBI Taxonomy" id="358040"/>
    <lineage>
        <taxon>Eukaryota</taxon>
        <taxon>Metazoa</taxon>
        <taxon>Ecdysozoa</taxon>
        <taxon>Nematoda</taxon>
        <taxon>Chromadorea</taxon>
        <taxon>Rhabditida</taxon>
        <taxon>Rhabditina</taxon>
        <taxon>Diplogasteromorpha</taxon>
        <taxon>Diplogasteroidea</taxon>
        <taxon>Neodiplogasteridae</taxon>
        <taxon>Pristionchus</taxon>
    </lineage>
</organism>
<feature type="non-terminal residue" evidence="1">
    <location>
        <position position="98"/>
    </location>
</feature>
<evidence type="ECO:0000313" key="2">
    <source>
        <dbReference type="Proteomes" id="UP001432027"/>
    </source>
</evidence>
<comment type="caution">
    <text evidence="1">The sequence shown here is derived from an EMBL/GenBank/DDBJ whole genome shotgun (WGS) entry which is preliminary data.</text>
</comment>
<gene>
    <name evidence="1" type="ORF">PENTCL1PPCAC_21616</name>
</gene>
<proteinExistence type="predicted"/>
<name>A0AAV5TZ15_9BILA</name>
<evidence type="ECO:0000313" key="1">
    <source>
        <dbReference type="EMBL" id="GMS99441.1"/>
    </source>
</evidence>